<keyword evidence="2" id="KW-1185">Reference proteome</keyword>
<organism evidence="1 2">
    <name type="scientific">Rhynchosporium agropyri</name>
    <dbReference type="NCBI Taxonomy" id="914238"/>
    <lineage>
        <taxon>Eukaryota</taxon>
        <taxon>Fungi</taxon>
        <taxon>Dikarya</taxon>
        <taxon>Ascomycota</taxon>
        <taxon>Pezizomycotina</taxon>
        <taxon>Leotiomycetes</taxon>
        <taxon>Helotiales</taxon>
        <taxon>Ploettnerulaceae</taxon>
        <taxon>Rhynchosporium</taxon>
    </lineage>
</organism>
<dbReference type="OrthoDB" id="5424209at2759"/>
<dbReference type="AlphaFoldDB" id="A0A1E1L897"/>
<reference evidence="2" key="1">
    <citation type="submission" date="2016-03" db="EMBL/GenBank/DDBJ databases">
        <authorList>
            <person name="Guldener U."/>
        </authorList>
    </citation>
    <scope>NUCLEOTIDE SEQUENCE [LARGE SCALE GENOMIC DNA]</scope>
    <source>
        <strain evidence="2">04CH-RAC-A.6.1</strain>
    </source>
</reference>
<dbReference type="Proteomes" id="UP000178912">
    <property type="component" value="Unassembled WGS sequence"/>
</dbReference>
<gene>
    <name evidence="1" type="ORF">RAG0_12434</name>
</gene>
<dbReference type="InterPro" id="IPR043504">
    <property type="entry name" value="Peptidase_S1_PA_chymotrypsin"/>
</dbReference>
<evidence type="ECO:0000313" key="1">
    <source>
        <dbReference type="EMBL" id="CZT06773.1"/>
    </source>
</evidence>
<dbReference type="InterPro" id="IPR009003">
    <property type="entry name" value="Peptidase_S1_PA"/>
</dbReference>
<dbReference type="Gene3D" id="2.40.10.10">
    <property type="entry name" value="Trypsin-like serine proteases"/>
    <property type="match status" value="2"/>
</dbReference>
<evidence type="ECO:0008006" key="3">
    <source>
        <dbReference type="Google" id="ProtNLM"/>
    </source>
</evidence>
<dbReference type="EMBL" id="FJUX01000089">
    <property type="protein sequence ID" value="CZT06773.1"/>
    <property type="molecule type" value="Genomic_DNA"/>
</dbReference>
<sequence>MGVIKRKFESTSASRDDYDPATGACSIECFVSFQDKYRFAPLGRMTTPWPYTTTRVSPMARDIKRKITSEYEAILRKYDITMVDSYMQRMSPKHTTAEGRDVLIIVSDDLDTTRWLAAATEIQAAIDRRVGMANTDLKMRVEIRNFEAMYRDYSFAVKADSPECQVLAKAQSIVHAELARLNATQWTTIGCAMRGREREDSDNKPTVVVCFPPGLKYLYDYLAGEVEIALEPLDTANSGLALQVEFMPGLLIPSISAGMRPATPVFAGYDYKHPDCGFSIGPRGARDAGTAGIWVWFRKPGQPRQLAMLTCHHVVVSGDPGRRAVHDTYGIGLQGRTVPNPIVVDYPAPFDEAYTEEVLSNQANPAFNTPEQVAKNTESLAGMKKMKQDGGFGRVIHASGYHRRVQGRRMDWAIIAVRNPSFRGTNDAVPRTELTFEMLWNNRVNYQAQAGTFISGIGPGNEGTWVVKKGRTTRVTVGEITALKTICHWQDNSQSYEDVAESYKGGDPFATGGDSGSIVYNMEKQWVGMIIGEKTISCAGIFTPVDALLADIREQTGGSIELL</sequence>
<proteinExistence type="predicted"/>
<protein>
    <recommendedName>
        <fullName evidence="3">Peptidase S1 domain-containing protein</fullName>
    </recommendedName>
</protein>
<dbReference type="Pfam" id="PF08192">
    <property type="entry name" value="Peptidase_S64"/>
    <property type="match status" value="1"/>
</dbReference>
<evidence type="ECO:0000313" key="2">
    <source>
        <dbReference type="Proteomes" id="UP000178912"/>
    </source>
</evidence>
<dbReference type="SUPFAM" id="SSF50494">
    <property type="entry name" value="Trypsin-like serine proteases"/>
    <property type="match status" value="1"/>
</dbReference>
<accession>A0A1E1L897</accession>
<name>A0A1E1L897_9HELO</name>
<dbReference type="InterPro" id="IPR012985">
    <property type="entry name" value="Peptidase_S64_Ssy5"/>
</dbReference>